<dbReference type="EMBL" id="CADCVE010000100">
    <property type="protein sequence ID" value="CAA9464921.1"/>
    <property type="molecule type" value="Genomic_DNA"/>
</dbReference>
<name>A0A6J4R986_9ACTN</name>
<protein>
    <submittedName>
        <fullName evidence="1">Uncharacterized protein</fullName>
    </submittedName>
</protein>
<proteinExistence type="predicted"/>
<sequence>MRQVTAQVLQTRGSLVSVEMRMLTLSVVLGIVQIIAASHAASLQRGYRWTASHRDEKVEPLGVWPAVAGVQ</sequence>
<accession>A0A6J4R986</accession>
<reference evidence="1" key="1">
    <citation type="submission" date="2020-02" db="EMBL/GenBank/DDBJ databases">
        <authorList>
            <person name="Meier V. D."/>
        </authorList>
    </citation>
    <scope>NUCLEOTIDE SEQUENCE</scope>
    <source>
        <strain evidence="1">AVDCRST_MAG28</strain>
    </source>
</reference>
<dbReference type="AlphaFoldDB" id="A0A6J4R986"/>
<gene>
    <name evidence="1" type="ORF">AVDCRST_MAG28-3945</name>
</gene>
<organism evidence="1">
    <name type="scientific">uncultured Rubrobacteraceae bacterium</name>
    <dbReference type="NCBI Taxonomy" id="349277"/>
    <lineage>
        <taxon>Bacteria</taxon>
        <taxon>Bacillati</taxon>
        <taxon>Actinomycetota</taxon>
        <taxon>Rubrobacteria</taxon>
        <taxon>Rubrobacterales</taxon>
        <taxon>Rubrobacteraceae</taxon>
        <taxon>environmental samples</taxon>
    </lineage>
</organism>
<evidence type="ECO:0000313" key="1">
    <source>
        <dbReference type="EMBL" id="CAA9464921.1"/>
    </source>
</evidence>